<sequence>MGETLFENKEANVGTEVPRMLGNADFDLVVSRLALNSGTILEIGPWLGAITREFANAAPTVVVDRFEWSDSENRSYPGVAEPEGSFRSAFEKNIQETEFEVLVIESDIRDAVLPENTTFSFCFYDGPRSAEDIHYILCMLSTSFSADGQILIKNVFGSRAPEVAAYVNALLGLNVVELLPTDQPAWCNIAVLTPGPAWSQLTALEFESLLEDAPVPAAFSDPWYGHSTTIVRILWLASVHRWGHAIALLRNLPHLTENQSAFDEFEDNLGLGVNQPEMSAIFSVFKHLHQDHALETVKPLDVGTSVENRLRLIWDSVPDDLWQSERLNVTDAFTERFEKLHREIEGHVASIRDKDIAIIGPHDPELEWICLICGAQTITSVLFDTEVETLQATRLKRVHLGLDDTPNFDIAFISELPEDTERFSEFEKLPSVEMQSAVSYKT</sequence>
<reference evidence="2" key="1">
    <citation type="submission" date="2015-09" db="EMBL/GenBank/DDBJ databases">
        <authorList>
            <person name="Rodrigo-Torres Lidia"/>
            <person name="Arahal R.David."/>
        </authorList>
    </citation>
    <scope>NUCLEOTIDE SEQUENCE [LARGE SCALE GENOMIC DNA]</scope>
    <source>
        <strain evidence="2">CECT 5114</strain>
    </source>
</reference>
<dbReference type="Proteomes" id="UP000051184">
    <property type="component" value="Unassembled WGS sequence"/>
</dbReference>
<keyword evidence="2" id="KW-1185">Reference proteome</keyword>
<protein>
    <submittedName>
        <fullName evidence="1">Uncharacterized protein</fullName>
    </submittedName>
</protein>
<dbReference type="Gene3D" id="3.40.50.150">
    <property type="entry name" value="Vaccinia Virus protein VP39"/>
    <property type="match status" value="1"/>
</dbReference>
<dbReference type="AlphaFoldDB" id="A0A0P1JE16"/>
<evidence type="ECO:0000313" key="2">
    <source>
        <dbReference type="Proteomes" id="UP000051184"/>
    </source>
</evidence>
<organism evidence="1 2">
    <name type="scientific">Cognatishimia activa</name>
    <dbReference type="NCBI Taxonomy" id="1715691"/>
    <lineage>
        <taxon>Bacteria</taxon>
        <taxon>Pseudomonadati</taxon>
        <taxon>Pseudomonadota</taxon>
        <taxon>Alphaproteobacteria</taxon>
        <taxon>Rhodobacterales</taxon>
        <taxon>Paracoccaceae</taxon>
        <taxon>Cognatishimia</taxon>
    </lineage>
</organism>
<dbReference type="STRING" id="1715691.TA5113_02547"/>
<gene>
    <name evidence="1" type="ORF">TA5114_03407</name>
</gene>
<evidence type="ECO:0000313" key="1">
    <source>
        <dbReference type="EMBL" id="CUK27579.1"/>
    </source>
</evidence>
<accession>A0A0P1JE16</accession>
<dbReference type="RefSeq" id="WP_058316496.1">
    <property type="nucleotide sequence ID" value="NZ_CYUE01000025.1"/>
</dbReference>
<dbReference type="OrthoDB" id="7657751at2"/>
<name>A0A0P1JE16_9RHOB</name>
<dbReference type="EMBL" id="CYUE01000025">
    <property type="protein sequence ID" value="CUK27579.1"/>
    <property type="molecule type" value="Genomic_DNA"/>
</dbReference>
<dbReference type="InterPro" id="IPR029063">
    <property type="entry name" value="SAM-dependent_MTases_sf"/>
</dbReference>
<proteinExistence type="predicted"/>